<protein>
    <submittedName>
        <fullName evidence="2">Uncharacterized protein</fullName>
    </submittedName>
</protein>
<name>A0A915HS64_ROMCU</name>
<dbReference type="Proteomes" id="UP000887565">
    <property type="component" value="Unplaced"/>
</dbReference>
<sequence>MSNQELATQLCELKGTLEALFDIIMNAATEDNNNEFLELKMQKELQKQYQQMQQFQQQAALQQF</sequence>
<keyword evidence="1" id="KW-1185">Reference proteome</keyword>
<accession>A0A915HS64</accession>
<evidence type="ECO:0000313" key="1">
    <source>
        <dbReference type="Proteomes" id="UP000887565"/>
    </source>
</evidence>
<proteinExistence type="predicted"/>
<dbReference type="WBParaSite" id="nRc.2.0.1.t04366-RA">
    <property type="protein sequence ID" value="nRc.2.0.1.t04366-RA"/>
    <property type="gene ID" value="nRc.2.0.1.g04366"/>
</dbReference>
<evidence type="ECO:0000313" key="2">
    <source>
        <dbReference type="WBParaSite" id="nRc.2.0.1.t04366-RA"/>
    </source>
</evidence>
<reference evidence="2" key="1">
    <citation type="submission" date="2022-11" db="UniProtKB">
        <authorList>
            <consortium name="WormBaseParasite"/>
        </authorList>
    </citation>
    <scope>IDENTIFICATION</scope>
</reference>
<dbReference type="AlphaFoldDB" id="A0A915HS64"/>
<organism evidence="1 2">
    <name type="scientific">Romanomermis culicivorax</name>
    <name type="common">Nematode worm</name>
    <dbReference type="NCBI Taxonomy" id="13658"/>
    <lineage>
        <taxon>Eukaryota</taxon>
        <taxon>Metazoa</taxon>
        <taxon>Ecdysozoa</taxon>
        <taxon>Nematoda</taxon>
        <taxon>Enoplea</taxon>
        <taxon>Dorylaimia</taxon>
        <taxon>Mermithida</taxon>
        <taxon>Mermithoidea</taxon>
        <taxon>Mermithidae</taxon>
        <taxon>Romanomermis</taxon>
    </lineage>
</organism>